<dbReference type="Pfam" id="PF07992">
    <property type="entry name" value="Pyr_redox_2"/>
    <property type="match status" value="1"/>
</dbReference>
<dbReference type="OrthoDB" id="3568330at2"/>
<dbReference type="PRINTS" id="PR00411">
    <property type="entry name" value="PNDRDTASEI"/>
</dbReference>
<dbReference type="InterPro" id="IPR023753">
    <property type="entry name" value="FAD/NAD-binding_dom"/>
</dbReference>
<feature type="domain" description="Reductase C-terminal" evidence="6">
    <location>
        <begin position="323"/>
        <end position="406"/>
    </location>
</feature>
<dbReference type="GO" id="GO:0016651">
    <property type="term" value="F:oxidoreductase activity, acting on NAD(P)H"/>
    <property type="evidence" value="ECO:0007669"/>
    <property type="project" value="TreeGrafter"/>
</dbReference>
<name>A0A3M2LA46_9NOCA</name>
<protein>
    <submittedName>
        <fullName evidence="7">NAD(P)/FAD-dependent oxidoreductase</fullName>
    </submittedName>
</protein>
<gene>
    <name evidence="7" type="ORF">EBN03_12785</name>
</gene>
<evidence type="ECO:0000256" key="2">
    <source>
        <dbReference type="ARBA" id="ARBA00022630"/>
    </source>
</evidence>
<dbReference type="SUPFAM" id="SSF55424">
    <property type="entry name" value="FAD/NAD-linked reductases, dimerisation (C-terminal) domain"/>
    <property type="match status" value="1"/>
</dbReference>
<comment type="cofactor">
    <cofactor evidence="1">
        <name>FAD</name>
        <dbReference type="ChEBI" id="CHEBI:57692"/>
    </cofactor>
</comment>
<dbReference type="Proteomes" id="UP000279275">
    <property type="component" value="Unassembled WGS sequence"/>
</dbReference>
<dbReference type="GO" id="GO:0005737">
    <property type="term" value="C:cytoplasm"/>
    <property type="evidence" value="ECO:0007669"/>
    <property type="project" value="TreeGrafter"/>
</dbReference>
<evidence type="ECO:0000313" key="8">
    <source>
        <dbReference type="Proteomes" id="UP000279275"/>
    </source>
</evidence>
<evidence type="ECO:0000256" key="1">
    <source>
        <dbReference type="ARBA" id="ARBA00001974"/>
    </source>
</evidence>
<dbReference type="AlphaFoldDB" id="A0A3M2LA46"/>
<dbReference type="PANTHER" id="PTHR43557:SF2">
    <property type="entry name" value="RIESKE DOMAIN-CONTAINING PROTEIN-RELATED"/>
    <property type="match status" value="1"/>
</dbReference>
<comment type="caution">
    <text evidence="7">The sequence shown here is derived from an EMBL/GenBank/DDBJ whole genome shotgun (WGS) entry which is preliminary data.</text>
</comment>
<evidence type="ECO:0000256" key="4">
    <source>
        <dbReference type="ARBA" id="ARBA00023002"/>
    </source>
</evidence>
<proteinExistence type="predicted"/>
<keyword evidence="8" id="KW-1185">Reference proteome</keyword>
<organism evidence="7 8">
    <name type="scientific">Nocardia stercoris</name>
    <dbReference type="NCBI Taxonomy" id="2483361"/>
    <lineage>
        <taxon>Bacteria</taxon>
        <taxon>Bacillati</taxon>
        <taxon>Actinomycetota</taxon>
        <taxon>Actinomycetes</taxon>
        <taxon>Mycobacteriales</taxon>
        <taxon>Nocardiaceae</taxon>
        <taxon>Nocardia</taxon>
    </lineage>
</organism>
<evidence type="ECO:0000313" key="7">
    <source>
        <dbReference type="EMBL" id="RMI32805.1"/>
    </source>
</evidence>
<sequence length="406" mass="42924">MSTEPGFVVAGGGLAAAKIAEALRDNDFAGPITIVGAEELLPYERPPLSKGHLLGKEGLTDFTPLSGDWYREHDVTLRLGTVVERIDRAAKSVALSDGSTVSYAKLALATGARPRTLPIPGAYAERVHTLRTLADSDTLREIFGVVERLVIVGAGWIGLEVAAAARIAGVGVTMLETQPVPLESILGFRMGEVFADLHRDHGVVLRCGTSVAEIVTADDLATGVQLSDGEVIAADAVLVAVGAAPNVELAADAGLAVGNGVLVDASLATDDPDIVAVGDIAAAEHPLLGARIRVEHWANALNQPAVAAQTMLGRPAVYDRLPYFFTDQYDLGMEYTGYVAPGADATVVVRGDVGAREFVAFWLDPQRRVRAGMNVNVWDVTDRIKELITTGEPVDPERLENTNLPL</sequence>
<dbReference type="Gene3D" id="3.30.390.30">
    <property type="match status" value="1"/>
</dbReference>
<dbReference type="PRINTS" id="PR00368">
    <property type="entry name" value="FADPNR"/>
</dbReference>
<dbReference type="SUPFAM" id="SSF51905">
    <property type="entry name" value="FAD/NAD(P)-binding domain"/>
    <property type="match status" value="2"/>
</dbReference>
<dbReference type="InterPro" id="IPR050446">
    <property type="entry name" value="FAD-oxidoreductase/Apoptosis"/>
</dbReference>
<dbReference type="InterPro" id="IPR036188">
    <property type="entry name" value="FAD/NAD-bd_sf"/>
</dbReference>
<dbReference type="EMBL" id="RFFH01000004">
    <property type="protein sequence ID" value="RMI32805.1"/>
    <property type="molecule type" value="Genomic_DNA"/>
</dbReference>
<evidence type="ECO:0000259" key="6">
    <source>
        <dbReference type="Pfam" id="PF14759"/>
    </source>
</evidence>
<feature type="domain" description="FAD/NAD(P)-binding" evidence="5">
    <location>
        <begin position="8"/>
        <end position="303"/>
    </location>
</feature>
<dbReference type="InterPro" id="IPR028202">
    <property type="entry name" value="Reductase_C"/>
</dbReference>
<keyword evidence="2" id="KW-0285">Flavoprotein</keyword>
<dbReference type="Pfam" id="PF14759">
    <property type="entry name" value="Reductase_C"/>
    <property type="match status" value="1"/>
</dbReference>
<keyword evidence="3" id="KW-0274">FAD</keyword>
<dbReference type="Gene3D" id="3.50.50.60">
    <property type="entry name" value="FAD/NAD(P)-binding domain"/>
    <property type="match status" value="2"/>
</dbReference>
<reference evidence="7 8" key="1">
    <citation type="submission" date="2018-10" db="EMBL/GenBank/DDBJ databases">
        <title>Isolation from cow dung.</title>
        <authorList>
            <person name="Ling L."/>
        </authorList>
    </citation>
    <scope>NUCLEOTIDE SEQUENCE [LARGE SCALE GENOMIC DNA]</scope>
    <source>
        <strain evidence="7 8">NEAU-LL90</strain>
    </source>
</reference>
<dbReference type="PANTHER" id="PTHR43557">
    <property type="entry name" value="APOPTOSIS-INDUCING FACTOR 1"/>
    <property type="match status" value="1"/>
</dbReference>
<evidence type="ECO:0000259" key="5">
    <source>
        <dbReference type="Pfam" id="PF07992"/>
    </source>
</evidence>
<evidence type="ECO:0000256" key="3">
    <source>
        <dbReference type="ARBA" id="ARBA00022827"/>
    </source>
</evidence>
<accession>A0A3M2LA46</accession>
<dbReference type="RefSeq" id="WP_122188190.1">
    <property type="nucleotide sequence ID" value="NZ_RFFH01000004.1"/>
</dbReference>
<keyword evidence="4" id="KW-0560">Oxidoreductase</keyword>
<dbReference type="InterPro" id="IPR016156">
    <property type="entry name" value="FAD/NAD-linked_Rdtase_dimer_sf"/>
</dbReference>